<evidence type="ECO:0000256" key="4">
    <source>
        <dbReference type="ARBA" id="ARBA00022840"/>
    </source>
</evidence>
<dbReference type="EMBL" id="CAEZZQ010000039">
    <property type="protein sequence ID" value="CAB4774257.1"/>
    <property type="molecule type" value="Genomic_DNA"/>
</dbReference>
<accession>A0A6J6VUV5</accession>
<evidence type="ECO:0000259" key="6">
    <source>
        <dbReference type="PROSITE" id="PS50893"/>
    </source>
</evidence>
<dbReference type="Gene3D" id="3.40.50.300">
    <property type="entry name" value="P-loop containing nucleotide triphosphate hydrolases"/>
    <property type="match status" value="1"/>
</dbReference>
<evidence type="ECO:0000256" key="2">
    <source>
        <dbReference type="ARBA" id="ARBA00022448"/>
    </source>
</evidence>
<comment type="similarity">
    <text evidence="1">Belongs to the ABC transporter superfamily.</text>
</comment>
<dbReference type="InterPro" id="IPR027417">
    <property type="entry name" value="P-loop_NTPase"/>
</dbReference>
<evidence type="ECO:0000313" key="9">
    <source>
        <dbReference type="EMBL" id="CAB4907554.1"/>
    </source>
</evidence>
<dbReference type="GO" id="GO:0005524">
    <property type="term" value="F:ATP binding"/>
    <property type="evidence" value="ECO:0007669"/>
    <property type="project" value="UniProtKB-KW"/>
</dbReference>
<dbReference type="PANTHER" id="PTHR43820:SF4">
    <property type="entry name" value="HIGH-AFFINITY BRANCHED-CHAIN AMINO ACID TRANSPORT ATP-BINDING PROTEIN LIVF"/>
    <property type="match status" value="1"/>
</dbReference>
<name>A0A6J6VUV5_9ZZZZ</name>
<dbReference type="InterPro" id="IPR052156">
    <property type="entry name" value="BCAA_Transport_ATP-bd_LivF"/>
</dbReference>
<keyword evidence="4" id="KW-0067">ATP-binding</keyword>
<dbReference type="CDD" id="cd03224">
    <property type="entry name" value="ABC_TM1139_LivF_branched"/>
    <property type="match status" value="1"/>
</dbReference>
<feature type="domain" description="ABC transporter" evidence="6">
    <location>
        <begin position="4"/>
        <end position="236"/>
    </location>
</feature>
<protein>
    <submittedName>
        <fullName evidence="8">Unannotated protein</fullName>
    </submittedName>
</protein>
<dbReference type="GO" id="GO:0015807">
    <property type="term" value="P:L-amino acid transport"/>
    <property type="evidence" value="ECO:0007669"/>
    <property type="project" value="TreeGrafter"/>
</dbReference>
<evidence type="ECO:0000313" key="7">
    <source>
        <dbReference type="EMBL" id="CAB4705540.1"/>
    </source>
</evidence>
<dbReference type="EMBL" id="CAEZXW010000048">
    <property type="protein sequence ID" value="CAB4705540.1"/>
    <property type="molecule type" value="Genomic_DNA"/>
</dbReference>
<dbReference type="GO" id="GO:0016887">
    <property type="term" value="F:ATP hydrolysis activity"/>
    <property type="evidence" value="ECO:0007669"/>
    <property type="project" value="InterPro"/>
</dbReference>
<proteinExistence type="inferred from homology"/>
<dbReference type="PROSITE" id="PS50893">
    <property type="entry name" value="ABC_TRANSPORTER_2"/>
    <property type="match status" value="1"/>
</dbReference>
<evidence type="ECO:0000256" key="5">
    <source>
        <dbReference type="ARBA" id="ARBA00022970"/>
    </source>
</evidence>
<dbReference type="EMBL" id="CAFBMD010000142">
    <property type="protein sequence ID" value="CAB4907554.1"/>
    <property type="molecule type" value="Genomic_DNA"/>
</dbReference>
<keyword evidence="3" id="KW-0547">Nucleotide-binding</keyword>
<dbReference type="InterPro" id="IPR003439">
    <property type="entry name" value="ABC_transporter-like_ATP-bd"/>
</dbReference>
<dbReference type="AlphaFoldDB" id="A0A6J6VUV5"/>
<dbReference type="SUPFAM" id="SSF52540">
    <property type="entry name" value="P-loop containing nucleoside triphosphate hydrolases"/>
    <property type="match status" value="1"/>
</dbReference>
<evidence type="ECO:0000313" key="8">
    <source>
        <dbReference type="EMBL" id="CAB4774257.1"/>
    </source>
</evidence>
<reference evidence="8" key="1">
    <citation type="submission" date="2020-05" db="EMBL/GenBank/DDBJ databases">
        <authorList>
            <person name="Chiriac C."/>
            <person name="Salcher M."/>
            <person name="Ghai R."/>
            <person name="Kavagutti S V."/>
        </authorList>
    </citation>
    <scope>NUCLEOTIDE SEQUENCE</scope>
</reference>
<dbReference type="SMART" id="SM00382">
    <property type="entry name" value="AAA"/>
    <property type="match status" value="1"/>
</dbReference>
<dbReference type="Pfam" id="PF00005">
    <property type="entry name" value="ABC_tran"/>
    <property type="match status" value="1"/>
</dbReference>
<dbReference type="PANTHER" id="PTHR43820">
    <property type="entry name" value="HIGH-AFFINITY BRANCHED-CHAIN AMINO ACID TRANSPORT ATP-BINDING PROTEIN LIVF"/>
    <property type="match status" value="1"/>
</dbReference>
<dbReference type="GO" id="GO:0015658">
    <property type="term" value="F:branched-chain amino acid transmembrane transporter activity"/>
    <property type="evidence" value="ECO:0007669"/>
    <property type="project" value="TreeGrafter"/>
</dbReference>
<evidence type="ECO:0000256" key="3">
    <source>
        <dbReference type="ARBA" id="ARBA00022741"/>
    </source>
</evidence>
<dbReference type="InterPro" id="IPR003593">
    <property type="entry name" value="AAA+_ATPase"/>
</dbReference>
<keyword evidence="5" id="KW-0029">Amino-acid transport</keyword>
<organism evidence="8">
    <name type="scientific">freshwater metagenome</name>
    <dbReference type="NCBI Taxonomy" id="449393"/>
    <lineage>
        <taxon>unclassified sequences</taxon>
        <taxon>metagenomes</taxon>
        <taxon>ecological metagenomes</taxon>
    </lineage>
</organism>
<keyword evidence="2" id="KW-0813">Transport</keyword>
<gene>
    <name evidence="7" type="ORF">UFOPK2593_00862</name>
    <name evidence="8" type="ORF">UFOPK2894_00762</name>
    <name evidence="9" type="ORF">UFOPK3492_01287</name>
</gene>
<sequence length="239" mass="25365">MTLFEVRDLRAGYGKVDVLFGVSLTASKGELIGIVGPNGAGKSTLFGAIVGTVGLRGGSVFLDGEDISGKRPEDIVRRGLSLVPEGRQIFSGLSVIENLTLGLTGRRDKHGEKGALERVHDLFPVLTTHRDHQAGMLSGGQQQQLAIARALVADPRVLLLDEPSLGLSPTVVKDVFDRLIAIAESGTAVVIVEQRAHLVTRLAERTHVLRAGKLQATLTKEDAADEAKLTAAYFGNSGE</sequence>
<evidence type="ECO:0000256" key="1">
    <source>
        <dbReference type="ARBA" id="ARBA00005417"/>
    </source>
</evidence>